<protein>
    <submittedName>
        <fullName evidence="7">Thiamine pyrophosphate-binding protein</fullName>
    </submittedName>
</protein>
<dbReference type="CDD" id="cd00568">
    <property type="entry name" value="TPP_enzymes"/>
    <property type="match status" value="1"/>
</dbReference>
<comment type="caution">
    <text evidence="7">The sequence shown here is derived from an EMBL/GenBank/DDBJ whole genome shotgun (WGS) entry which is preliminary data.</text>
</comment>
<evidence type="ECO:0000256" key="2">
    <source>
        <dbReference type="ARBA" id="ARBA00023052"/>
    </source>
</evidence>
<dbReference type="InterPro" id="IPR029061">
    <property type="entry name" value="THDP-binding"/>
</dbReference>
<dbReference type="Gene3D" id="3.40.50.970">
    <property type="match status" value="2"/>
</dbReference>
<dbReference type="GO" id="GO:0005948">
    <property type="term" value="C:acetolactate synthase complex"/>
    <property type="evidence" value="ECO:0007669"/>
    <property type="project" value="TreeGrafter"/>
</dbReference>
<accession>A0A9D9H2C7</accession>
<feature type="domain" description="Thiamine pyrophosphate enzyme TPP-binding" evidence="5">
    <location>
        <begin position="400"/>
        <end position="549"/>
    </location>
</feature>
<dbReference type="SUPFAM" id="SSF52467">
    <property type="entry name" value="DHS-like NAD/FAD-binding domain"/>
    <property type="match status" value="1"/>
</dbReference>
<evidence type="ECO:0000259" key="4">
    <source>
        <dbReference type="Pfam" id="PF00205"/>
    </source>
</evidence>
<dbReference type="Proteomes" id="UP000823612">
    <property type="component" value="Unassembled WGS sequence"/>
</dbReference>
<dbReference type="GO" id="GO:0050660">
    <property type="term" value="F:flavin adenine dinucleotide binding"/>
    <property type="evidence" value="ECO:0007669"/>
    <property type="project" value="TreeGrafter"/>
</dbReference>
<evidence type="ECO:0000259" key="5">
    <source>
        <dbReference type="Pfam" id="PF02775"/>
    </source>
</evidence>
<dbReference type="InterPro" id="IPR011766">
    <property type="entry name" value="TPP_enzyme_TPP-bd"/>
</dbReference>
<dbReference type="AlphaFoldDB" id="A0A9D9H2C7"/>
<proteinExistence type="inferred from homology"/>
<dbReference type="PROSITE" id="PS00187">
    <property type="entry name" value="TPP_ENZYMES"/>
    <property type="match status" value="1"/>
</dbReference>
<reference evidence="7" key="1">
    <citation type="submission" date="2020-10" db="EMBL/GenBank/DDBJ databases">
        <authorList>
            <person name="Gilroy R."/>
        </authorList>
    </citation>
    <scope>NUCLEOTIDE SEQUENCE</scope>
    <source>
        <strain evidence="7">2889</strain>
    </source>
</reference>
<keyword evidence="2 3" id="KW-0786">Thiamine pyrophosphate</keyword>
<organism evidence="7 8">
    <name type="scientific">Candidatus Pullibacteroides excrementavium</name>
    <dbReference type="NCBI Taxonomy" id="2840905"/>
    <lineage>
        <taxon>Bacteria</taxon>
        <taxon>Pseudomonadati</taxon>
        <taxon>Bacteroidota</taxon>
        <taxon>Bacteroidia</taxon>
        <taxon>Bacteroidales</taxon>
        <taxon>Candidatus Pullibacteroides</taxon>
    </lineage>
</organism>
<dbReference type="CDD" id="cd07035">
    <property type="entry name" value="TPP_PYR_POX_like"/>
    <property type="match status" value="1"/>
</dbReference>
<dbReference type="GO" id="GO:0003984">
    <property type="term" value="F:acetolactate synthase activity"/>
    <property type="evidence" value="ECO:0007669"/>
    <property type="project" value="TreeGrafter"/>
</dbReference>
<dbReference type="EMBL" id="JADIMZ010000128">
    <property type="protein sequence ID" value="MBO8433339.1"/>
    <property type="molecule type" value="Genomic_DNA"/>
</dbReference>
<dbReference type="GO" id="GO:0009097">
    <property type="term" value="P:isoleucine biosynthetic process"/>
    <property type="evidence" value="ECO:0007669"/>
    <property type="project" value="TreeGrafter"/>
</dbReference>
<dbReference type="InterPro" id="IPR029035">
    <property type="entry name" value="DHS-like_NAD/FAD-binding_dom"/>
</dbReference>
<evidence type="ECO:0000313" key="8">
    <source>
        <dbReference type="Proteomes" id="UP000823612"/>
    </source>
</evidence>
<name>A0A9D9H2C7_9BACT</name>
<comment type="similarity">
    <text evidence="1 3">Belongs to the TPP enzyme family.</text>
</comment>
<dbReference type="Pfam" id="PF02775">
    <property type="entry name" value="TPP_enzyme_C"/>
    <property type="match status" value="1"/>
</dbReference>
<dbReference type="InterPro" id="IPR012000">
    <property type="entry name" value="Thiamin_PyroP_enz_cen_dom"/>
</dbReference>
<dbReference type="Gene3D" id="3.40.50.1220">
    <property type="entry name" value="TPP-binding domain"/>
    <property type="match status" value="1"/>
</dbReference>
<evidence type="ECO:0000256" key="3">
    <source>
        <dbReference type="RuleBase" id="RU362132"/>
    </source>
</evidence>
<dbReference type="PANTHER" id="PTHR18968">
    <property type="entry name" value="THIAMINE PYROPHOSPHATE ENZYMES"/>
    <property type="match status" value="1"/>
</dbReference>
<dbReference type="PANTHER" id="PTHR18968:SF142">
    <property type="entry name" value="ACETOLACTATE SYNTHASE"/>
    <property type="match status" value="1"/>
</dbReference>
<sequence>MRVSDYIFKRLKEKYGVDRVFMITGGGAMHLNDAVLQSGLAYTCCHHEQACAIAAEGYVRAGKRLGVVNVTTGPGGLNTLTGVMGEWTDSVPVLYVSGQVKQSTTISACPDLPLRQLGDQEVDIISVVNPLTKYACQIKRAEDAGRILDEAVHAALSGRPGPVWIDVPMDIQGALVDEKEMDAALSVFHPAWDAVLKPSEAAMQELFSLLDQCQRPVLIAGNGIRISGAEAGMRAFLEKMPMPALGTFNGMDLLEEDHPCFVGRIGTLGSRAGNFALQNADLVLCVGSRNNIRQTSYNYEFFARAGRLVCVDVDMAEMQKPTVHPCMAIQSDAKAFFRAMEAYQPKQSYQDWLDWALERKKRYPVVLPEYSRPGRVNPYYFVDTLSCMLPEDAVVATANGSACVVGFQAVKVKRGQRYFWNSGCAAMGYDLPAAIGAALASPGKTAVCLSGDGSLMMNVQELATVVANNLDLKLVVLNNGGYISIRQTQNNFFSGRHIGIGPDSGVVFPDFVKLADSFGIPAFRIEKNEDAESGIRKMLQMSGPVLCEVVLPEDYIFQPKTSSERKPDGRMVSKPLEDLYPFLPREEFVKNMIVPPIKED</sequence>
<dbReference type="InterPro" id="IPR045229">
    <property type="entry name" value="TPP_enz"/>
</dbReference>
<dbReference type="InterPro" id="IPR012001">
    <property type="entry name" value="Thiamin_PyroP_enz_TPP-bd_dom"/>
</dbReference>
<feature type="domain" description="Thiamine pyrophosphate enzyme central" evidence="4">
    <location>
        <begin position="204"/>
        <end position="339"/>
    </location>
</feature>
<evidence type="ECO:0000256" key="1">
    <source>
        <dbReference type="ARBA" id="ARBA00007812"/>
    </source>
</evidence>
<dbReference type="Pfam" id="PF00205">
    <property type="entry name" value="TPP_enzyme_M"/>
    <property type="match status" value="1"/>
</dbReference>
<evidence type="ECO:0000313" key="7">
    <source>
        <dbReference type="EMBL" id="MBO8433339.1"/>
    </source>
</evidence>
<dbReference type="InterPro" id="IPR000399">
    <property type="entry name" value="TPP-bd_CS"/>
</dbReference>
<dbReference type="GO" id="GO:0009099">
    <property type="term" value="P:L-valine biosynthetic process"/>
    <property type="evidence" value="ECO:0007669"/>
    <property type="project" value="TreeGrafter"/>
</dbReference>
<reference evidence="7" key="2">
    <citation type="journal article" date="2021" name="PeerJ">
        <title>Extensive microbial diversity within the chicken gut microbiome revealed by metagenomics and culture.</title>
        <authorList>
            <person name="Gilroy R."/>
            <person name="Ravi A."/>
            <person name="Getino M."/>
            <person name="Pursley I."/>
            <person name="Horton D.L."/>
            <person name="Alikhan N.F."/>
            <person name="Baker D."/>
            <person name="Gharbi K."/>
            <person name="Hall N."/>
            <person name="Watson M."/>
            <person name="Adriaenssens E.M."/>
            <person name="Foster-Nyarko E."/>
            <person name="Jarju S."/>
            <person name="Secka A."/>
            <person name="Antonio M."/>
            <person name="Oren A."/>
            <person name="Chaudhuri R.R."/>
            <person name="La Ragione R."/>
            <person name="Hildebrand F."/>
            <person name="Pallen M.J."/>
        </authorList>
    </citation>
    <scope>NUCLEOTIDE SEQUENCE</scope>
    <source>
        <strain evidence="7">2889</strain>
    </source>
</reference>
<dbReference type="Pfam" id="PF02776">
    <property type="entry name" value="TPP_enzyme_N"/>
    <property type="match status" value="1"/>
</dbReference>
<feature type="domain" description="Thiamine pyrophosphate enzyme N-terminal TPP-binding" evidence="6">
    <location>
        <begin position="1"/>
        <end position="104"/>
    </location>
</feature>
<dbReference type="GO" id="GO:0030976">
    <property type="term" value="F:thiamine pyrophosphate binding"/>
    <property type="evidence" value="ECO:0007669"/>
    <property type="project" value="InterPro"/>
</dbReference>
<dbReference type="GO" id="GO:0000287">
    <property type="term" value="F:magnesium ion binding"/>
    <property type="evidence" value="ECO:0007669"/>
    <property type="project" value="InterPro"/>
</dbReference>
<gene>
    <name evidence="7" type="ORF">IAB08_08635</name>
</gene>
<dbReference type="SUPFAM" id="SSF52518">
    <property type="entry name" value="Thiamin diphosphate-binding fold (THDP-binding)"/>
    <property type="match status" value="2"/>
</dbReference>
<evidence type="ECO:0000259" key="6">
    <source>
        <dbReference type="Pfam" id="PF02776"/>
    </source>
</evidence>